<feature type="compositionally biased region" description="Basic and acidic residues" evidence="1">
    <location>
        <begin position="85"/>
        <end position="94"/>
    </location>
</feature>
<sequence>MSNFASSYGAEDYLNDQERHYGFNRRVNDESTKDSSSENTPDLPYVDPIATIKSVFKRKPVPEAAPKPIPEAGASVGLDYEIPEFPRHISEGPRRKSQFNEEGLTGLEKSRYPPRKPVGTVRPSAAAAAVPTVDRTTSGFFKGMSRAKANAQADTVPSSEPSRPRTKRSDSLNSVKSIASSVGGSVANRVRGFSNNFKEMTEVIKMDRSERVEYRRSKCDSLPGSPSRLNLNQFPSTTQLVQPDTPTKPRPGSLKTGEKLALSVSMMADTIKNRGRSGTNDSDMSMGMTDKAPAGTMNSCVGCFAPCQYVLKKDMCERCYAEELEMTGEKTKDEDEDGELFTDPWQSAQGRSTWPEVQSSMDDYIRLPNRRKLIRIRRTIYEDPGNPFADEIEERDERPPTSWFSSQKPLPSADEMEEGGERPPTSWFSPQKPPETADDMDESDEPPPESWFSHGGSHRRPDVDDYPSSRSSSEYGERRVQSMPKISKDSLAFLGQGGNLKLSHQNSSAAVKMNHRRSKSVAMSSIPSPTDTTACYVPPRQFWRQGSHPVVTRKQLDSKDGEDVRDTKFYGFYDEVLSKYKGRDSRL</sequence>
<dbReference type="EMBL" id="JAWDJX010000017">
    <property type="protein sequence ID" value="KAK3053189.1"/>
    <property type="molecule type" value="Genomic_DNA"/>
</dbReference>
<feature type="region of interest" description="Disordered" evidence="1">
    <location>
        <begin position="85"/>
        <end position="123"/>
    </location>
</feature>
<feature type="compositionally biased region" description="Polar residues" evidence="1">
    <location>
        <begin position="521"/>
        <end position="531"/>
    </location>
</feature>
<feature type="region of interest" description="Disordered" evidence="1">
    <location>
        <begin position="146"/>
        <end position="176"/>
    </location>
</feature>
<proteinExistence type="predicted"/>
<reference evidence="2" key="1">
    <citation type="submission" date="2023-04" db="EMBL/GenBank/DDBJ databases">
        <title>Black Yeasts Isolated from many extreme environments.</title>
        <authorList>
            <person name="Coleine C."/>
            <person name="Stajich J.E."/>
            <person name="Selbmann L."/>
        </authorList>
    </citation>
    <scope>NUCLEOTIDE SEQUENCE</scope>
    <source>
        <strain evidence="2">CCFEE 5312</strain>
    </source>
</reference>
<feature type="region of interest" description="Disordered" evidence="1">
    <location>
        <begin position="383"/>
        <end position="531"/>
    </location>
</feature>
<evidence type="ECO:0000313" key="2">
    <source>
        <dbReference type="EMBL" id="KAK3053189.1"/>
    </source>
</evidence>
<protein>
    <submittedName>
        <fullName evidence="2">Uncharacterized protein</fullName>
    </submittedName>
</protein>
<name>A0AAJ0DFQ8_9PEZI</name>
<feature type="compositionally biased region" description="Basic and acidic residues" evidence="1">
    <location>
        <begin position="16"/>
        <end position="36"/>
    </location>
</feature>
<dbReference type="AlphaFoldDB" id="A0AAJ0DFQ8"/>
<accession>A0AAJ0DFQ8</accession>
<organism evidence="2 3">
    <name type="scientific">Extremus antarcticus</name>
    <dbReference type="NCBI Taxonomy" id="702011"/>
    <lineage>
        <taxon>Eukaryota</taxon>
        <taxon>Fungi</taxon>
        <taxon>Dikarya</taxon>
        <taxon>Ascomycota</taxon>
        <taxon>Pezizomycotina</taxon>
        <taxon>Dothideomycetes</taxon>
        <taxon>Dothideomycetidae</taxon>
        <taxon>Mycosphaerellales</taxon>
        <taxon>Extremaceae</taxon>
        <taxon>Extremus</taxon>
    </lineage>
</organism>
<keyword evidence="3" id="KW-1185">Reference proteome</keyword>
<feature type="compositionally biased region" description="Polar residues" evidence="1">
    <location>
        <begin position="152"/>
        <end position="161"/>
    </location>
</feature>
<feature type="compositionally biased region" description="Acidic residues" evidence="1">
    <location>
        <begin position="436"/>
        <end position="447"/>
    </location>
</feature>
<gene>
    <name evidence="2" type="ORF">LTR09_005815</name>
</gene>
<evidence type="ECO:0000256" key="1">
    <source>
        <dbReference type="SAM" id="MobiDB-lite"/>
    </source>
</evidence>
<comment type="caution">
    <text evidence="2">The sequence shown here is derived from an EMBL/GenBank/DDBJ whole genome shotgun (WGS) entry which is preliminary data.</text>
</comment>
<dbReference type="Proteomes" id="UP001271007">
    <property type="component" value="Unassembled WGS sequence"/>
</dbReference>
<evidence type="ECO:0000313" key="3">
    <source>
        <dbReference type="Proteomes" id="UP001271007"/>
    </source>
</evidence>
<feature type="region of interest" description="Disordered" evidence="1">
    <location>
        <begin position="1"/>
        <end position="45"/>
    </location>
</feature>